<proteinExistence type="predicted"/>
<dbReference type="Pfam" id="PF07679">
    <property type="entry name" value="I-set"/>
    <property type="match status" value="3"/>
</dbReference>
<feature type="compositionally biased region" description="Gly residues" evidence="12">
    <location>
        <begin position="718"/>
        <end position="733"/>
    </location>
</feature>
<feature type="domain" description="Ig-like" evidence="14">
    <location>
        <begin position="119"/>
        <end position="284"/>
    </location>
</feature>
<dbReference type="Proteomes" id="UP001152803">
    <property type="component" value="Unassembled WGS sequence"/>
</dbReference>
<dbReference type="InterPro" id="IPR003598">
    <property type="entry name" value="Ig_sub2"/>
</dbReference>
<dbReference type="InterPro" id="IPR003961">
    <property type="entry name" value="FN3_dom"/>
</dbReference>
<feature type="domain" description="Ig-like" evidence="14">
    <location>
        <begin position="18"/>
        <end position="114"/>
    </location>
</feature>
<comment type="subcellular location">
    <subcellularLocation>
        <location evidence="1">Cell membrane</location>
        <topology evidence="1">Single-pass membrane protein</topology>
    </subcellularLocation>
</comment>
<dbReference type="InterPro" id="IPR009138">
    <property type="entry name" value="Neural_cell_adh"/>
</dbReference>
<dbReference type="SUPFAM" id="SSF49265">
    <property type="entry name" value="Fibronectin type III"/>
    <property type="match status" value="1"/>
</dbReference>
<evidence type="ECO:0000256" key="11">
    <source>
        <dbReference type="ARBA" id="ARBA00023319"/>
    </source>
</evidence>
<evidence type="ECO:0000256" key="8">
    <source>
        <dbReference type="ARBA" id="ARBA00023136"/>
    </source>
</evidence>
<dbReference type="GO" id="GO:0005886">
    <property type="term" value="C:plasma membrane"/>
    <property type="evidence" value="ECO:0007669"/>
    <property type="project" value="UniProtKB-SubCell"/>
</dbReference>
<gene>
    <name evidence="16" type="ORF">COCON_G00056140</name>
</gene>
<evidence type="ECO:0000256" key="12">
    <source>
        <dbReference type="SAM" id="MobiDB-lite"/>
    </source>
</evidence>
<dbReference type="CDD" id="cd00096">
    <property type="entry name" value="Ig"/>
    <property type="match status" value="1"/>
</dbReference>
<evidence type="ECO:0000256" key="1">
    <source>
        <dbReference type="ARBA" id="ARBA00004162"/>
    </source>
</evidence>
<organism evidence="16 17">
    <name type="scientific">Conger conger</name>
    <name type="common">Conger eel</name>
    <name type="synonym">Muraena conger</name>
    <dbReference type="NCBI Taxonomy" id="82655"/>
    <lineage>
        <taxon>Eukaryota</taxon>
        <taxon>Metazoa</taxon>
        <taxon>Chordata</taxon>
        <taxon>Craniata</taxon>
        <taxon>Vertebrata</taxon>
        <taxon>Euteleostomi</taxon>
        <taxon>Actinopterygii</taxon>
        <taxon>Neopterygii</taxon>
        <taxon>Teleostei</taxon>
        <taxon>Anguilliformes</taxon>
        <taxon>Congridae</taxon>
        <taxon>Conger</taxon>
    </lineage>
</organism>
<feature type="transmembrane region" description="Helical" evidence="13">
    <location>
        <begin position="660"/>
        <end position="680"/>
    </location>
</feature>
<evidence type="ECO:0000256" key="4">
    <source>
        <dbReference type="ARBA" id="ARBA00022729"/>
    </source>
</evidence>
<keyword evidence="2" id="KW-1003">Cell membrane</keyword>
<dbReference type="EMBL" id="JAFJMO010000003">
    <property type="protein sequence ID" value="KAJ8283095.1"/>
    <property type="molecule type" value="Genomic_DNA"/>
</dbReference>
<dbReference type="PROSITE" id="PS50853">
    <property type="entry name" value="FN3"/>
    <property type="match status" value="1"/>
</dbReference>
<dbReference type="InterPro" id="IPR007110">
    <property type="entry name" value="Ig-like_dom"/>
</dbReference>
<dbReference type="SMART" id="SM00408">
    <property type="entry name" value="IGc2"/>
    <property type="match status" value="4"/>
</dbReference>
<dbReference type="FunFam" id="2.60.40.10:FF:000528">
    <property type="entry name" value="Neural cell adhesion molecule 2"/>
    <property type="match status" value="1"/>
</dbReference>
<dbReference type="PRINTS" id="PR01838">
    <property type="entry name" value="NCAMFAMILY"/>
</dbReference>
<dbReference type="SMART" id="SM00409">
    <property type="entry name" value="IG"/>
    <property type="match status" value="4"/>
</dbReference>
<dbReference type="Pfam" id="PF00041">
    <property type="entry name" value="fn3"/>
    <property type="match status" value="1"/>
</dbReference>
<dbReference type="InterPro" id="IPR013098">
    <property type="entry name" value="Ig_I-set"/>
</dbReference>
<evidence type="ECO:0000256" key="3">
    <source>
        <dbReference type="ARBA" id="ARBA00022692"/>
    </source>
</evidence>
<evidence type="ECO:0000256" key="6">
    <source>
        <dbReference type="ARBA" id="ARBA00022889"/>
    </source>
</evidence>
<keyword evidence="10" id="KW-0325">Glycoprotein</keyword>
<keyword evidence="11" id="KW-0393">Immunoglobulin domain</keyword>
<evidence type="ECO:0000256" key="2">
    <source>
        <dbReference type="ARBA" id="ARBA00022475"/>
    </source>
</evidence>
<dbReference type="PROSITE" id="PS50835">
    <property type="entry name" value="IG_LIKE"/>
    <property type="match status" value="4"/>
</dbReference>
<evidence type="ECO:0000256" key="9">
    <source>
        <dbReference type="ARBA" id="ARBA00023157"/>
    </source>
</evidence>
<dbReference type="CDD" id="cd00063">
    <property type="entry name" value="FN3"/>
    <property type="match status" value="2"/>
</dbReference>
<dbReference type="FunFam" id="2.60.40.10:FF:000381">
    <property type="entry name" value="Neural cell adhesion molecule 2"/>
    <property type="match status" value="1"/>
</dbReference>
<dbReference type="InterPro" id="IPR003599">
    <property type="entry name" value="Ig_sub"/>
</dbReference>
<keyword evidence="5" id="KW-0677">Repeat</keyword>
<dbReference type="GO" id="GO:0007155">
    <property type="term" value="P:cell adhesion"/>
    <property type="evidence" value="ECO:0007669"/>
    <property type="project" value="UniProtKB-KW"/>
</dbReference>
<keyword evidence="8 13" id="KW-0472">Membrane</keyword>
<feature type="domain" description="Fibronectin type-III" evidence="15">
    <location>
        <begin position="487"/>
        <end position="582"/>
    </location>
</feature>
<keyword evidence="9" id="KW-1015">Disulfide bond</keyword>
<dbReference type="AlphaFoldDB" id="A0A9Q1I624"/>
<keyword evidence="6" id="KW-0130">Cell adhesion</keyword>
<evidence type="ECO:0000313" key="16">
    <source>
        <dbReference type="EMBL" id="KAJ8283095.1"/>
    </source>
</evidence>
<keyword evidence="3 13" id="KW-0812">Transmembrane</keyword>
<keyword evidence="7 13" id="KW-1133">Transmembrane helix</keyword>
<name>A0A9Q1I624_CONCO</name>
<keyword evidence="4" id="KW-0732">Signal</keyword>
<dbReference type="Gene3D" id="2.60.40.10">
    <property type="entry name" value="Immunoglobulins"/>
    <property type="match status" value="7"/>
</dbReference>
<dbReference type="InterPro" id="IPR013783">
    <property type="entry name" value="Ig-like_fold"/>
</dbReference>
<dbReference type="SUPFAM" id="SSF48726">
    <property type="entry name" value="Immunoglobulin"/>
    <property type="match status" value="4"/>
</dbReference>
<keyword evidence="17" id="KW-1185">Reference proteome</keyword>
<dbReference type="SMART" id="SM00060">
    <property type="entry name" value="FN3"/>
    <property type="match status" value="1"/>
</dbReference>
<evidence type="ECO:0000256" key="13">
    <source>
        <dbReference type="SAM" id="Phobius"/>
    </source>
</evidence>
<evidence type="ECO:0000256" key="10">
    <source>
        <dbReference type="ARBA" id="ARBA00023180"/>
    </source>
</evidence>
<dbReference type="Pfam" id="PF13927">
    <property type="entry name" value="Ig_3"/>
    <property type="match status" value="1"/>
</dbReference>
<dbReference type="OrthoDB" id="190835at2759"/>
<dbReference type="PANTHER" id="PTHR12231">
    <property type="entry name" value="CTX-RELATED TYPE I TRANSMEMBRANE PROTEIN"/>
    <property type="match status" value="1"/>
</dbReference>
<sequence>MITCFVPPLPPGQRGPGPGAQQEESVLQVSISLSKVELSVGESKFFTCTALGEPVSVDWFSPQGERMVPSQRVLLHREGVRSRLTLYSVSVEDAGIYRCLATTASGLSQEATVVLEIYQKLTFRNVPSPQEFRQGEEAQVVCDVISSPVPIVSWFYKEQEITPEFSDRLQVVPGNGLRILGLEKRDEGCTAVRHVWRRAERSTSETSASSSTERPAGGAVRALCVEALGSSLTVRGSSLMVRGSSLTVRGSSLTVRGINQGDGGPYICVAQNKAGVAQQELFLKVFVQPSITVLVNVTVVEGGVAVLSCSAEGDPLPGLTWRRASDGLSFREGDKSADGRVQVHGHHGKSTLSISAVRLQDRGRFDCEALSRIGGHQKSMYLDIEYVPVFVSTHTRFFSWEGNAVNLSCAVQAHPPAVLLWQRDRLTVGTTTEGPGNARVYSTEGRSLLEVTPLSDGDFGQYSCTARNSIGARVQQFILAQADVPSSPSSLRSSSVSQRSAMVTFTPPESHGGVPVTGYLVRYRSTSAPHWTETSSHGLQTMVPLSGLDPNSTYEESRAPLVRGQREAGQAYRLGVFKQDDGGLPILEYIVKYRLEQEQGWVTRLVSGQQDSVQLQPLQWSARYEVQISARNTQGLSEPAYYSFNTPQRPHVTDSVLNDLGLGVVVALGVCVVVLVLLGLDLSCCFLRAPLQQGEGTGGGESCLSEVASEGGEREGGAVHGGGGGDAGRGRAPGGQVCVEEAPPPHKPPSY</sequence>
<comment type="caution">
    <text evidence="16">The sequence shown here is derived from an EMBL/GenBank/DDBJ whole genome shotgun (WGS) entry which is preliminary data.</text>
</comment>
<accession>A0A9Q1I624</accession>
<protein>
    <submittedName>
        <fullName evidence="16">Uncharacterized protein</fullName>
    </submittedName>
</protein>
<evidence type="ECO:0000259" key="15">
    <source>
        <dbReference type="PROSITE" id="PS50853"/>
    </source>
</evidence>
<dbReference type="InterPro" id="IPR051170">
    <property type="entry name" value="Neural/epithelial_adhesion"/>
</dbReference>
<feature type="region of interest" description="Disordered" evidence="12">
    <location>
        <begin position="694"/>
        <end position="751"/>
    </location>
</feature>
<reference evidence="16" key="1">
    <citation type="journal article" date="2023" name="Science">
        <title>Genome structures resolve the early diversification of teleost fishes.</title>
        <authorList>
            <person name="Parey E."/>
            <person name="Louis A."/>
            <person name="Montfort J."/>
            <person name="Bouchez O."/>
            <person name="Roques C."/>
            <person name="Iampietro C."/>
            <person name="Lluch J."/>
            <person name="Castinel A."/>
            <person name="Donnadieu C."/>
            <person name="Desvignes T."/>
            <person name="Floi Bucao C."/>
            <person name="Jouanno E."/>
            <person name="Wen M."/>
            <person name="Mejri S."/>
            <person name="Dirks R."/>
            <person name="Jansen H."/>
            <person name="Henkel C."/>
            <person name="Chen W.J."/>
            <person name="Zahm M."/>
            <person name="Cabau C."/>
            <person name="Klopp C."/>
            <person name="Thompson A.W."/>
            <person name="Robinson-Rechavi M."/>
            <person name="Braasch I."/>
            <person name="Lecointre G."/>
            <person name="Bobe J."/>
            <person name="Postlethwait J.H."/>
            <person name="Berthelot C."/>
            <person name="Roest Crollius H."/>
            <person name="Guiguen Y."/>
        </authorList>
    </citation>
    <scope>NUCLEOTIDE SEQUENCE</scope>
    <source>
        <strain evidence="16">Concon-B</strain>
    </source>
</reference>
<dbReference type="InterPro" id="IPR036179">
    <property type="entry name" value="Ig-like_dom_sf"/>
</dbReference>
<dbReference type="PANTHER" id="PTHR12231:SF231">
    <property type="entry name" value="NEURAL CELL ADHESION MOLECULE 2"/>
    <property type="match status" value="1"/>
</dbReference>
<evidence type="ECO:0000259" key="14">
    <source>
        <dbReference type="PROSITE" id="PS50835"/>
    </source>
</evidence>
<evidence type="ECO:0000256" key="7">
    <source>
        <dbReference type="ARBA" id="ARBA00022989"/>
    </source>
</evidence>
<feature type="domain" description="Ig-like" evidence="14">
    <location>
        <begin position="289"/>
        <end position="383"/>
    </location>
</feature>
<feature type="domain" description="Ig-like" evidence="14">
    <location>
        <begin position="388"/>
        <end position="480"/>
    </location>
</feature>
<evidence type="ECO:0000313" key="17">
    <source>
        <dbReference type="Proteomes" id="UP001152803"/>
    </source>
</evidence>
<dbReference type="InterPro" id="IPR036116">
    <property type="entry name" value="FN3_sf"/>
</dbReference>
<evidence type="ECO:0000256" key="5">
    <source>
        <dbReference type="ARBA" id="ARBA00022737"/>
    </source>
</evidence>